<dbReference type="EMBL" id="JAMKOV010000319">
    <property type="protein sequence ID" value="KAI8032998.1"/>
    <property type="molecule type" value="Genomic_DNA"/>
</dbReference>
<dbReference type="Proteomes" id="UP001059596">
    <property type="component" value="Unassembled WGS sequence"/>
</dbReference>
<organism evidence="1 2">
    <name type="scientific">Drosophila gunungcola</name>
    <name type="common">fruit fly</name>
    <dbReference type="NCBI Taxonomy" id="103775"/>
    <lineage>
        <taxon>Eukaryota</taxon>
        <taxon>Metazoa</taxon>
        <taxon>Ecdysozoa</taxon>
        <taxon>Arthropoda</taxon>
        <taxon>Hexapoda</taxon>
        <taxon>Insecta</taxon>
        <taxon>Pterygota</taxon>
        <taxon>Neoptera</taxon>
        <taxon>Endopterygota</taxon>
        <taxon>Diptera</taxon>
        <taxon>Brachycera</taxon>
        <taxon>Muscomorpha</taxon>
        <taxon>Ephydroidea</taxon>
        <taxon>Drosophilidae</taxon>
        <taxon>Drosophila</taxon>
        <taxon>Sophophora</taxon>
    </lineage>
</organism>
<accession>A0A9P9Y9Q4</accession>
<keyword evidence="2" id="KW-1185">Reference proteome</keyword>
<dbReference type="AlphaFoldDB" id="A0A9P9Y9Q4"/>
<evidence type="ECO:0000313" key="1">
    <source>
        <dbReference type="EMBL" id="KAI8032998.1"/>
    </source>
</evidence>
<protein>
    <submittedName>
        <fullName evidence="1">Uncharacterized protein</fullName>
    </submittedName>
</protein>
<reference evidence="1" key="1">
    <citation type="journal article" date="2023" name="Genome Biol. Evol.">
        <title>Long-read-based Genome Assembly of Drosophila gunungcola Reveals Fewer Chemosensory Genes in Flower-breeding Species.</title>
        <authorList>
            <person name="Negi A."/>
            <person name="Liao B.Y."/>
            <person name="Yeh S.D."/>
        </authorList>
    </citation>
    <scope>NUCLEOTIDE SEQUENCE</scope>
    <source>
        <strain evidence="1">Sukarami</strain>
    </source>
</reference>
<proteinExistence type="predicted"/>
<gene>
    <name evidence="1" type="ORF">M5D96_014249</name>
</gene>
<name>A0A9P9Y9Q4_9MUSC</name>
<comment type="caution">
    <text evidence="1">The sequence shown here is derived from an EMBL/GenBank/DDBJ whole genome shotgun (WGS) entry which is preliminary data.</text>
</comment>
<sequence>MNVIYYRYSQNHINIICSENYPYIWLPANSHFPICVFGHAVFKLHVYSTKTNTISNPLYGYPQFTIYNIDIFFNIHIN</sequence>
<evidence type="ECO:0000313" key="2">
    <source>
        <dbReference type="Proteomes" id="UP001059596"/>
    </source>
</evidence>